<dbReference type="Proteomes" id="UP000215224">
    <property type="component" value="Chromosome"/>
</dbReference>
<dbReference type="PANTHER" id="PTHR33221">
    <property type="entry name" value="WINGED HELIX-TURN-HELIX TRANSCRIPTIONAL REGULATOR, RRF2 FAMILY"/>
    <property type="match status" value="1"/>
</dbReference>
<dbReference type="EMBL" id="CP018866">
    <property type="protein sequence ID" value="AST93870.1"/>
    <property type="molecule type" value="Genomic_DNA"/>
</dbReference>
<keyword evidence="1" id="KW-0238">DNA-binding</keyword>
<dbReference type="InterPro" id="IPR036388">
    <property type="entry name" value="WH-like_DNA-bd_sf"/>
</dbReference>
<dbReference type="GO" id="GO:0005829">
    <property type="term" value="C:cytosol"/>
    <property type="evidence" value="ECO:0007669"/>
    <property type="project" value="TreeGrafter"/>
</dbReference>
<dbReference type="SUPFAM" id="SSF46785">
    <property type="entry name" value="Winged helix' DNA-binding domain"/>
    <property type="match status" value="1"/>
</dbReference>
<dbReference type="InterPro" id="IPR036390">
    <property type="entry name" value="WH_DNA-bd_sf"/>
</dbReference>
<evidence type="ECO:0000256" key="2">
    <source>
        <dbReference type="ARBA" id="ARBA00034078"/>
    </source>
</evidence>
<dbReference type="KEGG" id="bcoh:BC6307_22630"/>
<dbReference type="AlphaFoldDB" id="A0A223KWM5"/>
<dbReference type="GO" id="GO:0003700">
    <property type="term" value="F:DNA-binding transcription factor activity"/>
    <property type="evidence" value="ECO:0007669"/>
    <property type="project" value="TreeGrafter"/>
</dbReference>
<reference evidence="4 5" key="1">
    <citation type="submission" date="2016-12" db="EMBL/GenBank/DDBJ databases">
        <title>The whole genome sequencing and assembly of Bacillus cohnii DSM 6307T strain.</title>
        <authorList>
            <person name="Lee Y.-J."/>
            <person name="Yi H."/>
            <person name="Bahn Y.-S."/>
            <person name="Kim J.F."/>
            <person name="Lee D.-W."/>
        </authorList>
    </citation>
    <scope>NUCLEOTIDE SEQUENCE [LARGE SCALE GENOMIC DNA]</scope>
    <source>
        <strain evidence="4 5">DSM 6307</strain>
    </source>
</reference>
<dbReference type="PANTHER" id="PTHR33221:SF4">
    <property type="entry name" value="HTH-TYPE TRANSCRIPTIONAL REPRESSOR NSRR"/>
    <property type="match status" value="1"/>
</dbReference>
<dbReference type="InterPro" id="IPR000944">
    <property type="entry name" value="Tscrpt_reg_Rrf2"/>
</dbReference>
<name>A0A223KWM5_9BACI</name>
<dbReference type="GO" id="GO:0003677">
    <property type="term" value="F:DNA binding"/>
    <property type="evidence" value="ECO:0007669"/>
    <property type="project" value="UniProtKB-KW"/>
</dbReference>
<dbReference type="RefSeq" id="WP_066413477.1">
    <property type="nucleotide sequence ID" value="NZ_CP018866.1"/>
</dbReference>
<gene>
    <name evidence="4" type="ORF">BC6307_22630</name>
</gene>
<dbReference type="STRING" id="1314751.GCA_001591425_01221"/>
<comment type="cofactor">
    <cofactor evidence="2">
        <name>[2Fe-2S] cluster</name>
        <dbReference type="ChEBI" id="CHEBI:190135"/>
    </cofactor>
</comment>
<proteinExistence type="predicted"/>
<sequence length="144" mass="16415">MQLTTYTDYALRVLIYLGIQPQDKRSNIKDISAFYHISNNHLGKVVHELGKLGIIDTVRGRNGGIKLAKHPSEINIGAIVRETEKPIHLVECFNSESNMCKISPACRLKGVLYEALQAYFKVLEQYTLEDLLQNKDQLKELLMK</sequence>
<evidence type="ECO:0000256" key="1">
    <source>
        <dbReference type="ARBA" id="ARBA00023125"/>
    </source>
</evidence>
<organism evidence="4 5">
    <name type="scientific">Sutcliffiella cohnii</name>
    <dbReference type="NCBI Taxonomy" id="33932"/>
    <lineage>
        <taxon>Bacteria</taxon>
        <taxon>Bacillati</taxon>
        <taxon>Bacillota</taxon>
        <taxon>Bacilli</taxon>
        <taxon>Bacillales</taxon>
        <taxon>Bacillaceae</taxon>
        <taxon>Sutcliffiella</taxon>
    </lineage>
</organism>
<protein>
    <recommendedName>
        <fullName evidence="3">HTH-type transcriptional regulator NsrR</fullName>
    </recommendedName>
</protein>
<evidence type="ECO:0000313" key="5">
    <source>
        <dbReference type="Proteomes" id="UP000215224"/>
    </source>
</evidence>
<keyword evidence="5" id="KW-1185">Reference proteome</keyword>
<dbReference type="Pfam" id="PF02082">
    <property type="entry name" value="Rrf2"/>
    <property type="match status" value="1"/>
</dbReference>
<evidence type="ECO:0000256" key="3">
    <source>
        <dbReference type="ARBA" id="ARBA00040173"/>
    </source>
</evidence>
<dbReference type="PROSITE" id="PS01332">
    <property type="entry name" value="HTH_RRF2_1"/>
    <property type="match status" value="1"/>
</dbReference>
<dbReference type="NCBIfam" id="TIGR00738">
    <property type="entry name" value="rrf2_super"/>
    <property type="match status" value="1"/>
</dbReference>
<dbReference type="Gene3D" id="1.10.10.10">
    <property type="entry name" value="Winged helix-like DNA-binding domain superfamily/Winged helix DNA-binding domain"/>
    <property type="match status" value="1"/>
</dbReference>
<dbReference type="InterPro" id="IPR030489">
    <property type="entry name" value="TR_Rrf2-type_CS"/>
</dbReference>
<dbReference type="PROSITE" id="PS51197">
    <property type="entry name" value="HTH_RRF2_2"/>
    <property type="match status" value="1"/>
</dbReference>
<evidence type="ECO:0000313" key="4">
    <source>
        <dbReference type="EMBL" id="AST93870.1"/>
    </source>
</evidence>
<accession>A0A223KWM5</accession>